<dbReference type="PROSITE" id="PS50109">
    <property type="entry name" value="HIS_KIN"/>
    <property type="match status" value="1"/>
</dbReference>
<evidence type="ECO:0000256" key="4">
    <source>
        <dbReference type="ARBA" id="ARBA00022553"/>
    </source>
</evidence>
<dbReference type="Gene3D" id="3.30.565.10">
    <property type="entry name" value="Histidine kinase-like ATPase, C-terminal domain"/>
    <property type="match status" value="1"/>
</dbReference>
<dbReference type="CDD" id="cd00082">
    <property type="entry name" value="HisKA"/>
    <property type="match status" value="1"/>
</dbReference>
<evidence type="ECO:0000313" key="14">
    <source>
        <dbReference type="EMBL" id="MBF8437438.1"/>
    </source>
</evidence>
<dbReference type="InterPro" id="IPR005467">
    <property type="entry name" value="His_kinase_dom"/>
</dbReference>
<dbReference type="GO" id="GO:0000155">
    <property type="term" value="F:phosphorelay sensor kinase activity"/>
    <property type="evidence" value="ECO:0007669"/>
    <property type="project" value="InterPro"/>
</dbReference>
<dbReference type="InterPro" id="IPR003661">
    <property type="entry name" value="HisK_dim/P_dom"/>
</dbReference>
<dbReference type="SMART" id="SM00304">
    <property type="entry name" value="HAMP"/>
    <property type="match status" value="1"/>
</dbReference>
<evidence type="ECO:0000313" key="15">
    <source>
        <dbReference type="Proteomes" id="UP000621436"/>
    </source>
</evidence>
<keyword evidence="8" id="KW-0067">ATP-binding</keyword>
<dbReference type="Gene3D" id="6.10.340.10">
    <property type="match status" value="1"/>
</dbReference>
<dbReference type="PANTHER" id="PTHR42878">
    <property type="entry name" value="TWO-COMPONENT HISTIDINE KINASE"/>
    <property type="match status" value="1"/>
</dbReference>
<keyword evidence="10 11" id="KW-0472">Membrane</keyword>
<dbReference type="GO" id="GO:0000156">
    <property type="term" value="F:phosphorelay response regulator activity"/>
    <property type="evidence" value="ECO:0007669"/>
    <property type="project" value="TreeGrafter"/>
</dbReference>
<dbReference type="SUPFAM" id="SSF47384">
    <property type="entry name" value="Homodimeric domain of signal transducing histidine kinase"/>
    <property type="match status" value="1"/>
</dbReference>
<comment type="subcellular location">
    <subcellularLocation>
        <location evidence="2">Membrane</location>
    </subcellularLocation>
</comment>
<feature type="transmembrane region" description="Helical" evidence="11">
    <location>
        <begin position="180"/>
        <end position="202"/>
    </location>
</feature>
<accession>A0A931AZ37</accession>
<comment type="catalytic activity">
    <reaction evidence="1">
        <text>ATP + protein L-histidine = ADP + protein N-phospho-L-histidine.</text>
        <dbReference type="EC" id="2.7.13.3"/>
    </reaction>
</comment>
<dbReference type="Gene3D" id="3.30.450.20">
    <property type="entry name" value="PAS domain"/>
    <property type="match status" value="1"/>
</dbReference>
<protein>
    <recommendedName>
        <fullName evidence="3">histidine kinase</fullName>
        <ecNumber evidence="3">2.7.13.3</ecNumber>
    </recommendedName>
</protein>
<feature type="domain" description="Histidine kinase" evidence="12">
    <location>
        <begin position="395"/>
        <end position="612"/>
    </location>
</feature>
<keyword evidence="11" id="KW-1133">Transmembrane helix</keyword>
<feature type="transmembrane region" description="Helical" evidence="11">
    <location>
        <begin position="12"/>
        <end position="31"/>
    </location>
</feature>
<dbReference type="InterPro" id="IPR050351">
    <property type="entry name" value="BphY/WalK/GraS-like"/>
</dbReference>
<evidence type="ECO:0000256" key="9">
    <source>
        <dbReference type="ARBA" id="ARBA00023012"/>
    </source>
</evidence>
<dbReference type="Proteomes" id="UP000621436">
    <property type="component" value="Unassembled WGS sequence"/>
</dbReference>
<keyword evidence="4" id="KW-0597">Phosphoprotein</keyword>
<comment type="caution">
    <text evidence="14">The sequence shown here is derived from an EMBL/GenBank/DDBJ whole genome shotgun (WGS) entry which is preliminary data.</text>
</comment>
<dbReference type="CDD" id="cd06225">
    <property type="entry name" value="HAMP"/>
    <property type="match status" value="1"/>
</dbReference>
<dbReference type="InterPro" id="IPR036097">
    <property type="entry name" value="HisK_dim/P_sf"/>
</dbReference>
<evidence type="ECO:0000259" key="12">
    <source>
        <dbReference type="PROSITE" id="PS50109"/>
    </source>
</evidence>
<evidence type="ECO:0000256" key="1">
    <source>
        <dbReference type="ARBA" id="ARBA00000085"/>
    </source>
</evidence>
<dbReference type="GO" id="GO:0016020">
    <property type="term" value="C:membrane"/>
    <property type="evidence" value="ECO:0007669"/>
    <property type="project" value="UniProtKB-SubCell"/>
</dbReference>
<dbReference type="RefSeq" id="WP_270454417.1">
    <property type="nucleotide sequence ID" value="NZ_JADPIE010000005.1"/>
</dbReference>
<dbReference type="Gene3D" id="1.10.287.130">
    <property type="match status" value="1"/>
</dbReference>
<dbReference type="GO" id="GO:0007234">
    <property type="term" value="P:osmosensory signaling via phosphorelay pathway"/>
    <property type="evidence" value="ECO:0007669"/>
    <property type="project" value="TreeGrafter"/>
</dbReference>
<evidence type="ECO:0000256" key="3">
    <source>
        <dbReference type="ARBA" id="ARBA00012438"/>
    </source>
</evidence>
<evidence type="ECO:0000256" key="11">
    <source>
        <dbReference type="SAM" id="Phobius"/>
    </source>
</evidence>
<dbReference type="SUPFAM" id="SSF55874">
    <property type="entry name" value="ATPase domain of HSP90 chaperone/DNA topoisomerase II/histidine kinase"/>
    <property type="match status" value="1"/>
</dbReference>
<dbReference type="SUPFAM" id="SSF158472">
    <property type="entry name" value="HAMP domain-like"/>
    <property type="match status" value="1"/>
</dbReference>
<dbReference type="InterPro" id="IPR036890">
    <property type="entry name" value="HATPase_C_sf"/>
</dbReference>
<dbReference type="PANTHER" id="PTHR42878:SF7">
    <property type="entry name" value="SENSOR HISTIDINE KINASE GLRK"/>
    <property type="match status" value="1"/>
</dbReference>
<dbReference type="EMBL" id="JADPIE010000005">
    <property type="protein sequence ID" value="MBF8437438.1"/>
    <property type="molecule type" value="Genomic_DNA"/>
</dbReference>
<keyword evidence="9" id="KW-0902">Two-component regulatory system</keyword>
<dbReference type="Pfam" id="PF02518">
    <property type="entry name" value="HATPase_c"/>
    <property type="match status" value="1"/>
</dbReference>
<dbReference type="GO" id="GO:0005524">
    <property type="term" value="F:ATP binding"/>
    <property type="evidence" value="ECO:0007669"/>
    <property type="project" value="UniProtKB-KW"/>
</dbReference>
<name>A0A931AZ37_9FIRM</name>
<evidence type="ECO:0000256" key="2">
    <source>
        <dbReference type="ARBA" id="ARBA00004370"/>
    </source>
</evidence>
<dbReference type="SMART" id="SM00388">
    <property type="entry name" value="HisKA"/>
    <property type="match status" value="1"/>
</dbReference>
<dbReference type="InterPro" id="IPR003660">
    <property type="entry name" value="HAMP_dom"/>
</dbReference>
<sequence length="624" mass="71403">MRKLTKSISGKIYTGFILVIIILLLVALWSINNFSQLSSAINNIMEENYRSIQSSENMIEAIERQDSSILLVLSGQETEGLTAFRNYEQEFLKWFSRAEDNITISGESQIITELNERYTEFLVKFDEFRELELEERQQFYNEVYSEQFFETKEKIRELRSINQDEMISAQQAADFRAGRAMLSTALISIAGIIIAILSGFYLTKRILAPVEQLQSGIQKVAAKNFKEKLPVNSEDEIGELTEEFNKMIDKLQEYENVNVRKLLVEKEKSEAIVNHISSPLLVTDAENNLILFNQESKDLFDLKDEDLNKHFLEVINNQELFACITGEIECEKNEAGTPVLELEKNNSKNYYKILNKRVYKEIKSDNNKLKFSVTLLEDITRLKEIDQLKSDFISTVSHEFRTPLTSITMALNMLVAEDLGDINSDQEELLQNSLDDCDRLTSLVEDLLDLSKMESGKIELDIRSVKLKKLTQNTIKHFADQAEEKSINLYIDDISEDLTVDVDPNKISWVISNLVGNALRYTGEGDQIKISASQRGNLVYVEVYDTGKGIKKSDLSRIFEKFYRSESNESKTGSGLGLTIAKEIITAHNGRIWVDSEKGSWTKFTFSLPVAKNNNPEIEEIKDE</sequence>
<dbReference type="FunFam" id="3.30.565.10:FF:000006">
    <property type="entry name" value="Sensor histidine kinase WalK"/>
    <property type="match status" value="1"/>
</dbReference>
<proteinExistence type="predicted"/>
<dbReference type="AlphaFoldDB" id="A0A931AZ37"/>
<evidence type="ECO:0000256" key="10">
    <source>
        <dbReference type="ARBA" id="ARBA00023136"/>
    </source>
</evidence>
<dbReference type="Pfam" id="PF00672">
    <property type="entry name" value="HAMP"/>
    <property type="match status" value="1"/>
</dbReference>
<dbReference type="GO" id="GO:0030295">
    <property type="term" value="F:protein kinase activator activity"/>
    <property type="evidence" value="ECO:0007669"/>
    <property type="project" value="TreeGrafter"/>
</dbReference>
<evidence type="ECO:0000259" key="13">
    <source>
        <dbReference type="PROSITE" id="PS50885"/>
    </source>
</evidence>
<reference evidence="14" key="1">
    <citation type="submission" date="2020-11" db="EMBL/GenBank/DDBJ databases">
        <title>Halonatronomonas betainensis gen. nov., sp. nov. a novel haloalkaliphilic representative of the family Halanaerobiacae capable of betaine degradation.</title>
        <authorList>
            <person name="Boltyanskaya Y."/>
            <person name="Kevbrin V."/>
            <person name="Detkova E."/>
            <person name="Grouzdev D.S."/>
            <person name="Koziaeva V."/>
            <person name="Zhilina T."/>
        </authorList>
    </citation>
    <scope>NUCLEOTIDE SEQUENCE</scope>
    <source>
        <strain evidence="14">Z-7014</strain>
    </source>
</reference>
<gene>
    <name evidence="14" type="ORF">I0Q91_10125</name>
</gene>
<keyword evidence="6" id="KW-0547">Nucleotide-binding</keyword>
<evidence type="ECO:0000256" key="7">
    <source>
        <dbReference type="ARBA" id="ARBA00022777"/>
    </source>
</evidence>
<keyword evidence="7" id="KW-0418">Kinase</keyword>
<keyword evidence="15" id="KW-1185">Reference proteome</keyword>
<dbReference type="EC" id="2.7.13.3" evidence="3"/>
<dbReference type="SMART" id="SM00387">
    <property type="entry name" value="HATPase_c"/>
    <property type="match status" value="1"/>
</dbReference>
<dbReference type="FunFam" id="1.10.287.130:FF:000001">
    <property type="entry name" value="Two-component sensor histidine kinase"/>
    <property type="match status" value="1"/>
</dbReference>
<dbReference type="InterPro" id="IPR003594">
    <property type="entry name" value="HATPase_dom"/>
</dbReference>
<dbReference type="CDD" id="cd00075">
    <property type="entry name" value="HATPase"/>
    <property type="match status" value="1"/>
</dbReference>
<keyword evidence="5" id="KW-0808">Transferase</keyword>
<evidence type="ECO:0000256" key="5">
    <source>
        <dbReference type="ARBA" id="ARBA00022679"/>
    </source>
</evidence>
<dbReference type="PRINTS" id="PR00344">
    <property type="entry name" value="BCTRLSENSOR"/>
</dbReference>
<evidence type="ECO:0000256" key="8">
    <source>
        <dbReference type="ARBA" id="ARBA00022840"/>
    </source>
</evidence>
<dbReference type="InterPro" id="IPR004358">
    <property type="entry name" value="Sig_transdc_His_kin-like_C"/>
</dbReference>
<dbReference type="Pfam" id="PF00512">
    <property type="entry name" value="HisKA"/>
    <property type="match status" value="1"/>
</dbReference>
<evidence type="ECO:0000256" key="6">
    <source>
        <dbReference type="ARBA" id="ARBA00022741"/>
    </source>
</evidence>
<dbReference type="PROSITE" id="PS50885">
    <property type="entry name" value="HAMP"/>
    <property type="match status" value="1"/>
</dbReference>
<feature type="domain" description="HAMP" evidence="13">
    <location>
        <begin position="204"/>
        <end position="256"/>
    </location>
</feature>
<keyword evidence="11" id="KW-0812">Transmembrane</keyword>
<organism evidence="14 15">
    <name type="scientific">Halonatronomonas betaini</name>
    <dbReference type="NCBI Taxonomy" id="2778430"/>
    <lineage>
        <taxon>Bacteria</taxon>
        <taxon>Bacillati</taxon>
        <taxon>Bacillota</taxon>
        <taxon>Clostridia</taxon>
        <taxon>Halanaerobiales</taxon>
        <taxon>Halarsenatibacteraceae</taxon>
        <taxon>Halonatronomonas</taxon>
    </lineage>
</organism>